<proteinExistence type="predicted"/>
<reference evidence="5" key="2">
    <citation type="submission" date="2015-01" db="EMBL/GenBank/DDBJ databases">
        <title>Evolutionary Origins and Diversification of the Mycorrhizal Mutualists.</title>
        <authorList>
            <consortium name="DOE Joint Genome Institute"/>
            <consortium name="Mycorrhizal Genomics Consortium"/>
            <person name="Kohler A."/>
            <person name="Kuo A."/>
            <person name="Nagy L.G."/>
            <person name="Floudas D."/>
            <person name="Copeland A."/>
            <person name="Barry K.W."/>
            <person name="Cichocki N."/>
            <person name="Veneault-Fourrey C."/>
            <person name="LaButti K."/>
            <person name="Lindquist E.A."/>
            <person name="Lipzen A."/>
            <person name="Lundell T."/>
            <person name="Morin E."/>
            <person name="Murat C."/>
            <person name="Riley R."/>
            <person name="Ohm R."/>
            <person name="Sun H."/>
            <person name="Tunlid A."/>
            <person name="Henrissat B."/>
            <person name="Grigoriev I.V."/>
            <person name="Hibbett D.S."/>
            <person name="Martin F."/>
        </authorList>
    </citation>
    <scope>NUCLEOTIDE SEQUENCE [LARGE SCALE GENOMIC DNA]</scope>
    <source>
        <strain evidence="5">MAFF 305830</strain>
    </source>
</reference>
<dbReference type="OrthoDB" id="3219854at2759"/>
<dbReference type="Proteomes" id="UP000054097">
    <property type="component" value="Unassembled WGS sequence"/>
</dbReference>
<accession>A0A0C3AW37</accession>
<dbReference type="Pfam" id="PF20153">
    <property type="entry name" value="DUF6535"/>
    <property type="match status" value="1"/>
</dbReference>
<sequence>MDNRYRPAGKDIPVRSQPASNAHKPAFAERENPNDDPCHSNDDVVIKTLNEPVHVFAVDKQVLESAAVGLTQEASVWDVYNNEARKVDDELVKDWRDNLGSLLLFAAIFAAVLTAFIIESKKMLEQDQAELLVHATIFGINNMGNTSNLPFVPPAFVPTPISISINCFLFSSLGASLMAALATVVSLQWVAAY</sequence>
<feature type="region of interest" description="Disordered" evidence="1">
    <location>
        <begin position="1"/>
        <end position="40"/>
    </location>
</feature>
<keyword evidence="5" id="KW-1185">Reference proteome</keyword>
<dbReference type="STRING" id="933852.A0A0C3AW37"/>
<dbReference type="InterPro" id="IPR045338">
    <property type="entry name" value="DUF6535"/>
</dbReference>
<keyword evidence="2" id="KW-0812">Transmembrane</keyword>
<feature type="transmembrane region" description="Helical" evidence="2">
    <location>
        <begin position="168"/>
        <end position="191"/>
    </location>
</feature>
<keyword evidence="2" id="KW-0472">Membrane</keyword>
<gene>
    <name evidence="4" type="ORF">M408DRAFT_77504</name>
</gene>
<evidence type="ECO:0000259" key="3">
    <source>
        <dbReference type="Pfam" id="PF20153"/>
    </source>
</evidence>
<keyword evidence="2" id="KW-1133">Transmembrane helix</keyword>
<evidence type="ECO:0000256" key="2">
    <source>
        <dbReference type="SAM" id="Phobius"/>
    </source>
</evidence>
<feature type="non-terminal residue" evidence="4">
    <location>
        <position position="193"/>
    </location>
</feature>
<feature type="compositionally biased region" description="Basic and acidic residues" evidence="1">
    <location>
        <begin position="26"/>
        <end position="40"/>
    </location>
</feature>
<name>A0A0C3AW37_SERVB</name>
<reference evidence="4 5" key="1">
    <citation type="submission" date="2014-04" db="EMBL/GenBank/DDBJ databases">
        <authorList>
            <consortium name="DOE Joint Genome Institute"/>
            <person name="Kuo A."/>
            <person name="Zuccaro A."/>
            <person name="Kohler A."/>
            <person name="Nagy L.G."/>
            <person name="Floudas D."/>
            <person name="Copeland A."/>
            <person name="Barry K.W."/>
            <person name="Cichocki N."/>
            <person name="Veneault-Fourrey C."/>
            <person name="LaButti K."/>
            <person name="Lindquist E.A."/>
            <person name="Lipzen A."/>
            <person name="Lundell T."/>
            <person name="Morin E."/>
            <person name="Murat C."/>
            <person name="Sun H."/>
            <person name="Tunlid A."/>
            <person name="Henrissat B."/>
            <person name="Grigoriev I.V."/>
            <person name="Hibbett D.S."/>
            <person name="Martin F."/>
            <person name="Nordberg H.P."/>
            <person name="Cantor M.N."/>
            <person name="Hua S.X."/>
        </authorList>
    </citation>
    <scope>NUCLEOTIDE SEQUENCE [LARGE SCALE GENOMIC DNA]</scope>
    <source>
        <strain evidence="4 5">MAFF 305830</strain>
    </source>
</reference>
<evidence type="ECO:0000313" key="5">
    <source>
        <dbReference type="Proteomes" id="UP000054097"/>
    </source>
</evidence>
<dbReference type="HOGENOM" id="CLU_1412001_0_0_1"/>
<dbReference type="AlphaFoldDB" id="A0A0C3AW37"/>
<evidence type="ECO:0000313" key="4">
    <source>
        <dbReference type="EMBL" id="KIM23496.1"/>
    </source>
</evidence>
<feature type="domain" description="DUF6535" evidence="3">
    <location>
        <begin position="77"/>
        <end position="193"/>
    </location>
</feature>
<dbReference type="EMBL" id="KN824336">
    <property type="protein sequence ID" value="KIM23496.1"/>
    <property type="molecule type" value="Genomic_DNA"/>
</dbReference>
<protein>
    <recommendedName>
        <fullName evidence="3">DUF6535 domain-containing protein</fullName>
    </recommendedName>
</protein>
<feature type="compositionally biased region" description="Basic and acidic residues" evidence="1">
    <location>
        <begin position="1"/>
        <end position="13"/>
    </location>
</feature>
<evidence type="ECO:0000256" key="1">
    <source>
        <dbReference type="SAM" id="MobiDB-lite"/>
    </source>
</evidence>
<organism evidence="4 5">
    <name type="scientific">Serendipita vermifera MAFF 305830</name>
    <dbReference type="NCBI Taxonomy" id="933852"/>
    <lineage>
        <taxon>Eukaryota</taxon>
        <taxon>Fungi</taxon>
        <taxon>Dikarya</taxon>
        <taxon>Basidiomycota</taxon>
        <taxon>Agaricomycotina</taxon>
        <taxon>Agaricomycetes</taxon>
        <taxon>Sebacinales</taxon>
        <taxon>Serendipitaceae</taxon>
        <taxon>Serendipita</taxon>
    </lineage>
</organism>
<feature type="transmembrane region" description="Helical" evidence="2">
    <location>
        <begin position="99"/>
        <end position="118"/>
    </location>
</feature>